<dbReference type="GO" id="GO:0043565">
    <property type="term" value="F:sequence-specific DNA binding"/>
    <property type="evidence" value="ECO:0007669"/>
    <property type="project" value="InterPro"/>
</dbReference>
<evidence type="ECO:0000313" key="5">
    <source>
        <dbReference type="EMBL" id="AHE54804.1"/>
    </source>
</evidence>
<dbReference type="InterPro" id="IPR002818">
    <property type="entry name" value="DJ-1/PfpI"/>
</dbReference>
<dbReference type="PROSITE" id="PS00041">
    <property type="entry name" value="HTH_ARAC_FAMILY_1"/>
    <property type="match status" value="1"/>
</dbReference>
<dbReference type="Proteomes" id="UP000018851">
    <property type="component" value="Chromosome"/>
</dbReference>
<evidence type="ECO:0000313" key="6">
    <source>
        <dbReference type="Proteomes" id="UP000018851"/>
    </source>
</evidence>
<dbReference type="PROSITE" id="PS01124">
    <property type="entry name" value="HTH_ARAC_FAMILY_2"/>
    <property type="match status" value="1"/>
</dbReference>
<dbReference type="GO" id="GO:0003700">
    <property type="term" value="F:DNA-binding transcription factor activity"/>
    <property type="evidence" value="ECO:0007669"/>
    <property type="project" value="InterPro"/>
</dbReference>
<dbReference type="InterPro" id="IPR018060">
    <property type="entry name" value="HTH_AraC"/>
</dbReference>
<dbReference type="HOGENOM" id="CLU_000445_59_0_5"/>
<dbReference type="InterPro" id="IPR052158">
    <property type="entry name" value="INH-QAR"/>
</dbReference>
<gene>
    <name evidence="5" type="ORF">NX02_15620</name>
</gene>
<keyword evidence="6" id="KW-1185">Reference proteome</keyword>
<dbReference type="Gene3D" id="3.40.50.880">
    <property type="match status" value="1"/>
</dbReference>
<dbReference type="Pfam" id="PF01965">
    <property type="entry name" value="DJ-1_PfpI"/>
    <property type="match status" value="1"/>
</dbReference>
<dbReference type="eggNOG" id="COG4977">
    <property type="taxonomic scope" value="Bacteria"/>
</dbReference>
<dbReference type="KEGG" id="ssan:NX02_15620"/>
<sequence>MTASDKTAADPAPRMLGLLLVDGFALLSYASVIEPFRAANELARADLYRWAHISVDGRPVSASNGAMVVADAKVGAATACDMLLVFAGGDPSLFRDAATFGWLRRLASRGVAIAGVSGGPYLLARAGLLDGYRATIHWEHAAAFRDAFPDVALDTGLYVVDRKRMTCAGGTAGLDLALDLIERDHGAALAMRVGEWFIRTETRGPERPQRSSLADRFGVKDARVLRALATMEAALEEPVGREVLAGVAGVSLRHLERLFVQTLGATVQEVYRRIRLERAQQLLRATALSVTEVGAICGFASSSHFSRAFKTQFGMAPQQVRRAPSNIKTFDGHGAAMI</sequence>
<protein>
    <recommendedName>
        <fullName evidence="4">HTH araC/xylS-type domain-containing protein</fullName>
    </recommendedName>
</protein>
<evidence type="ECO:0000256" key="2">
    <source>
        <dbReference type="ARBA" id="ARBA00023125"/>
    </source>
</evidence>
<dbReference type="PANTHER" id="PTHR43130">
    <property type="entry name" value="ARAC-FAMILY TRANSCRIPTIONAL REGULATOR"/>
    <property type="match status" value="1"/>
</dbReference>
<evidence type="ECO:0000256" key="1">
    <source>
        <dbReference type="ARBA" id="ARBA00023015"/>
    </source>
</evidence>
<keyword evidence="3" id="KW-0804">Transcription</keyword>
<dbReference type="SUPFAM" id="SSF46689">
    <property type="entry name" value="Homeodomain-like"/>
    <property type="match status" value="2"/>
</dbReference>
<dbReference type="InterPro" id="IPR029062">
    <property type="entry name" value="Class_I_gatase-like"/>
</dbReference>
<dbReference type="PRINTS" id="PR00032">
    <property type="entry name" value="HTHARAC"/>
</dbReference>
<keyword evidence="1" id="KW-0805">Transcription regulation</keyword>
<dbReference type="STRING" id="1123269.NX02_15620"/>
<dbReference type="PANTHER" id="PTHR43130:SF3">
    <property type="entry name" value="HTH-TYPE TRANSCRIPTIONAL REGULATOR RV1931C"/>
    <property type="match status" value="1"/>
</dbReference>
<evidence type="ECO:0000259" key="4">
    <source>
        <dbReference type="PROSITE" id="PS01124"/>
    </source>
</evidence>
<evidence type="ECO:0000256" key="3">
    <source>
        <dbReference type="ARBA" id="ARBA00023163"/>
    </source>
</evidence>
<dbReference type="Pfam" id="PF12833">
    <property type="entry name" value="HTH_18"/>
    <property type="match status" value="1"/>
</dbReference>
<dbReference type="PATRIC" id="fig|1123269.5.peg.3050"/>
<proteinExistence type="predicted"/>
<feature type="domain" description="HTH araC/xylS-type" evidence="4">
    <location>
        <begin position="225"/>
        <end position="323"/>
    </location>
</feature>
<reference evidence="5 6" key="1">
    <citation type="submission" date="2013-07" db="EMBL/GenBank/DDBJ databases">
        <title>Completed genome of Sphingomonas sanxanigenens NX02.</title>
        <authorList>
            <person name="Ma T."/>
            <person name="Huang H."/>
            <person name="Wu M."/>
            <person name="Li X."/>
            <person name="Li G."/>
        </authorList>
    </citation>
    <scope>NUCLEOTIDE SEQUENCE [LARGE SCALE GENOMIC DNA]</scope>
    <source>
        <strain evidence="5 6">NX02</strain>
    </source>
</reference>
<dbReference type="InterPro" id="IPR018062">
    <property type="entry name" value="HTH_AraC-typ_CS"/>
</dbReference>
<dbReference type="Gene3D" id="1.10.10.60">
    <property type="entry name" value="Homeodomain-like"/>
    <property type="match status" value="2"/>
</dbReference>
<accession>W0AA37</accession>
<keyword evidence="2" id="KW-0238">DNA-binding</keyword>
<dbReference type="InterPro" id="IPR009057">
    <property type="entry name" value="Homeodomain-like_sf"/>
</dbReference>
<dbReference type="InterPro" id="IPR020449">
    <property type="entry name" value="Tscrpt_reg_AraC-type_HTH"/>
</dbReference>
<organism evidence="5 6">
    <name type="scientific">Sphingomonas sanxanigenens DSM 19645 = NX02</name>
    <dbReference type="NCBI Taxonomy" id="1123269"/>
    <lineage>
        <taxon>Bacteria</taxon>
        <taxon>Pseudomonadati</taxon>
        <taxon>Pseudomonadota</taxon>
        <taxon>Alphaproteobacteria</taxon>
        <taxon>Sphingomonadales</taxon>
        <taxon>Sphingomonadaceae</taxon>
        <taxon>Sphingomonas</taxon>
    </lineage>
</organism>
<dbReference type="EMBL" id="CP006644">
    <property type="protein sequence ID" value="AHE54804.1"/>
    <property type="molecule type" value="Genomic_DNA"/>
</dbReference>
<dbReference type="CDD" id="cd03136">
    <property type="entry name" value="GATase1_AraC_ArgR_like"/>
    <property type="match status" value="1"/>
</dbReference>
<name>W0AA37_9SPHN</name>
<dbReference type="SUPFAM" id="SSF52317">
    <property type="entry name" value="Class I glutamine amidotransferase-like"/>
    <property type="match status" value="1"/>
</dbReference>
<dbReference type="SMART" id="SM00342">
    <property type="entry name" value="HTH_ARAC"/>
    <property type="match status" value="1"/>
</dbReference>
<dbReference type="AlphaFoldDB" id="W0AA37"/>
<dbReference type="OrthoDB" id="186587at2"/>
<dbReference type="RefSeq" id="WP_025293007.1">
    <property type="nucleotide sequence ID" value="NZ_CP006644.1"/>
</dbReference>